<dbReference type="InterPro" id="IPR049139">
    <property type="entry name" value="TERT_C"/>
</dbReference>
<keyword evidence="8 13" id="KW-0460">Magnesium</keyword>
<gene>
    <name evidence="16" type="ORF">WHR41_02788</name>
</gene>
<dbReference type="GO" id="GO:0003720">
    <property type="term" value="F:telomerase activity"/>
    <property type="evidence" value="ECO:0007669"/>
    <property type="project" value="InterPro"/>
</dbReference>
<dbReference type="RefSeq" id="XP_069231435.1">
    <property type="nucleotide sequence ID" value="XM_069371394.1"/>
</dbReference>
<keyword evidence="11 13" id="KW-0539">Nucleus</keyword>
<accession>A0AB34KU15</accession>
<feature type="region of interest" description="Disordered" evidence="14">
    <location>
        <begin position="357"/>
        <end position="376"/>
    </location>
</feature>
<feature type="region of interest" description="Disordered" evidence="14">
    <location>
        <begin position="239"/>
        <end position="270"/>
    </location>
</feature>
<dbReference type="AlphaFoldDB" id="A0AB34KU15"/>
<dbReference type="CDD" id="cd01648">
    <property type="entry name" value="TERT"/>
    <property type="match status" value="1"/>
</dbReference>
<dbReference type="GO" id="GO:0000333">
    <property type="term" value="C:telomerase catalytic core complex"/>
    <property type="evidence" value="ECO:0007669"/>
    <property type="project" value="TreeGrafter"/>
</dbReference>
<evidence type="ECO:0000256" key="13">
    <source>
        <dbReference type="RuleBase" id="RU365061"/>
    </source>
</evidence>
<evidence type="ECO:0000256" key="8">
    <source>
        <dbReference type="ARBA" id="ARBA00022842"/>
    </source>
</evidence>
<dbReference type="Gene3D" id="3.30.70.2630">
    <property type="match status" value="1"/>
</dbReference>
<dbReference type="Pfam" id="PF12009">
    <property type="entry name" value="Telomerase_RBD"/>
    <property type="match status" value="1"/>
</dbReference>
<evidence type="ECO:0000256" key="3">
    <source>
        <dbReference type="ARBA" id="ARBA00016182"/>
    </source>
</evidence>
<evidence type="ECO:0000256" key="1">
    <source>
        <dbReference type="ARBA" id="ARBA00008001"/>
    </source>
</evidence>
<dbReference type="InterPro" id="IPR043502">
    <property type="entry name" value="DNA/RNA_pol_sf"/>
</dbReference>
<evidence type="ECO:0000256" key="6">
    <source>
        <dbReference type="ARBA" id="ARBA00022695"/>
    </source>
</evidence>
<organism evidence="16 17">
    <name type="scientific">Cladosporium halotolerans</name>
    <dbReference type="NCBI Taxonomy" id="1052096"/>
    <lineage>
        <taxon>Eukaryota</taxon>
        <taxon>Fungi</taxon>
        <taxon>Dikarya</taxon>
        <taxon>Ascomycota</taxon>
        <taxon>Pezizomycotina</taxon>
        <taxon>Dothideomycetes</taxon>
        <taxon>Dothideomycetidae</taxon>
        <taxon>Cladosporiales</taxon>
        <taxon>Cladosporiaceae</taxon>
        <taxon>Cladosporium</taxon>
    </lineage>
</organism>
<evidence type="ECO:0000313" key="17">
    <source>
        <dbReference type="Proteomes" id="UP000803884"/>
    </source>
</evidence>
<dbReference type="InterPro" id="IPR003545">
    <property type="entry name" value="Telomerase_RT"/>
</dbReference>
<evidence type="ECO:0000256" key="5">
    <source>
        <dbReference type="ARBA" id="ARBA00022679"/>
    </source>
</evidence>
<dbReference type="GO" id="GO:0000781">
    <property type="term" value="C:chromosome, telomeric region"/>
    <property type="evidence" value="ECO:0007669"/>
    <property type="project" value="UniProtKB-SubCell"/>
</dbReference>
<comment type="function">
    <text evidence="13">Telomerase is a ribonucleoprotein enzyme essential for the replication of chromosome termini in most eukaryotes. It elongates telomeres. It is a reverse transcriptase that adds simple sequence repeats to chromosome ends by copying a template sequence within the RNA component of the enzyme.</text>
</comment>
<feature type="compositionally biased region" description="Polar residues" evidence="14">
    <location>
        <begin position="260"/>
        <end position="269"/>
    </location>
</feature>
<keyword evidence="10 13" id="KW-0695">RNA-directed DNA polymerase</keyword>
<dbReference type="GO" id="GO:0007004">
    <property type="term" value="P:telomere maintenance via telomerase"/>
    <property type="evidence" value="ECO:0007669"/>
    <property type="project" value="TreeGrafter"/>
</dbReference>
<keyword evidence="9 13" id="KW-0779">Telomere</keyword>
<dbReference type="Pfam" id="PF21399">
    <property type="entry name" value="TERT_C"/>
    <property type="match status" value="1"/>
</dbReference>
<evidence type="ECO:0000256" key="10">
    <source>
        <dbReference type="ARBA" id="ARBA00022918"/>
    </source>
</evidence>
<name>A0AB34KU15_9PEZI</name>
<evidence type="ECO:0000313" key="16">
    <source>
        <dbReference type="EMBL" id="KAL1588330.1"/>
    </source>
</evidence>
<evidence type="ECO:0000256" key="7">
    <source>
        <dbReference type="ARBA" id="ARBA00022723"/>
    </source>
</evidence>
<dbReference type="SMART" id="SM00975">
    <property type="entry name" value="Telomerase_RBD"/>
    <property type="match status" value="1"/>
</dbReference>
<evidence type="ECO:0000256" key="2">
    <source>
        <dbReference type="ARBA" id="ARBA00012493"/>
    </source>
</evidence>
<dbReference type="PROSITE" id="PS50878">
    <property type="entry name" value="RT_POL"/>
    <property type="match status" value="1"/>
</dbReference>
<proteinExistence type="inferred from homology"/>
<keyword evidence="7 13" id="KW-0479">Metal-binding</keyword>
<dbReference type="GeneID" id="96004232"/>
<sequence>MKRKRKSRDESNSNKRQRTDRHPVVPLLQCYYQEVHSLRTYLISRLPKSSKKRRRRLLHYGLQPEKDNSILVENDVVHLLDSTLVGTAKHVSTQELEQLDQDISVFTQQVSETDISVSPSVGQLRQSEIVNFTIWSLFKRYIGSYRPPHLLCHGFQRSSGGANGIEAQAVPGIPGVYSIATNPFVPEVKNHAWTSLPELLGRGSERILSEMLMDCGLYRPVADSSNVKQICGVPLSDLKSGVKDPKNSAQHDSGDRSSHPSKMQSNRGTTDVRLLRHRMLYARPSVKASGHVRAGLSHMHVLSRCRDIENTAETIHVMKYIFPRQFGLHNVFTSLTDLRDTSQPFMDYTSREQEIARSRAQRKYRPGKPPLPEDKIPRRLRGLPFDMVKRLRKRHTRCSYKALLDNYCPRLPKDQIDEMNTFRHASTCAQVSAFCRAAIQNVFPPDAFGDGGVKSNNFRLLMNCVDRFIHLRRYETLSMHDLVHGLSLSDIQWLVPQKAEKGARMSRSDFDTRKDIMAEFLYYLFDSYLMPLIRSHFYVTESGAHRGQVFYFRHDVWKVMSEPALDTLRLNMFEECRPAELQRVMTQRALGVSKVRLLPKNHGMRPIVNLRRRIQRQQHGNVVLGRSINSVLTPAFSILNYERGMRTEMLGSAVFSIEDIFLRLQQFRASLKDRGLSSKPLYFAKVDVKSCFDTIPQKKLLRLAGEILSADEYRLSKYARAKLLGGHNQETPGFGARPTWKFLTKATSDGAGIDLDVEIQSDSTTGRTRTAYVGGVLQRCEQRKAILDLLHEHVESNIIKMGNRFYRQKEGIPQGSIVSSLLCSYFYAELERTALGFVNNKNSTLLRLIDDFLVITTDRNVAEKFLRTMHSGLPEFGVQVKSDKSKANFDIDVEGIPIDRLPAQTDFPYCGNAINTVTLDLAKDTARRQTVSVRDSVTVEYSKLQGQSFYRKTLNALKLHMRAMHLSTNFNSLATVLTNLYQAFNEVAHKSYSYIKALPHKKQPSSKLIIRTLDDLIKLACGLTRRRKASKSGVPFECAVADSQTRWLACSAFRAVFRRRQTGFGDLLAWLEAQMARRDVRKPPVLGRGSARSLT</sequence>
<comment type="similarity">
    <text evidence="1 13">Belongs to the reverse transcriptase family. Telomerase subfamily.</text>
</comment>
<evidence type="ECO:0000256" key="11">
    <source>
        <dbReference type="ARBA" id="ARBA00023242"/>
    </source>
</evidence>
<comment type="catalytic activity">
    <reaction evidence="12 13">
        <text>DNA(n) + a 2'-deoxyribonucleoside 5'-triphosphate = DNA(n+1) + diphosphate</text>
        <dbReference type="Rhea" id="RHEA:22508"/>
        <dbReference type="Rhea" id="RHEA-COMP:17339"/>
        <dbReference type="Rhea" id="RHEA-COMP:17340"/>
        <dbReference type="ChEBI" id="CHEBI:33019"/>
        <dbReference type="ChEBI" id="CHEBI:61560"/>
        <dbReference type="ChEBI" id="CHEBI:173112"/>
        <dbReference type="EC" id="2.7.7.49"/>
    </reaction>
</comment>
<dbReference type="Gene3D" id="1.10.357.90">
    <property type="match status" value="1"/>
</dbReference>
<protein>
    <recommendedName>
        <fullName evidence="3 13">Telomerase reverse transcriptase</fullName>
        <ecNumber evidence="2 13">2.7.7.49</ecNumber>
    </recommendedName>
    <alternativeName>
        <fullName evidence="13">Telomerase catalytic subunit</fullName>
    </alternativeName>
</protein>
<feature type="domain" description="Reverse transcriptase" evidence="15">
    <location>
        <begin position="579"/>
        <end position="914"/>
    </location>
</feature>
<dbReference type="GO" id="GO:0042162">
    <property type="term" value="F:telomeric DNA binding"/>
    <property type="evidence" value="ECO:0007669"/>
    <property type="project" value="TreeGrafter"/>
</dbReference>
<dbReference type="Proteomes" id="UP000803884">
    <property type="component" value="Unassembled WGS sequence"/>
</dbReference>
<dbReference type="InterPro" id="IPR021891">
    <property type="entry name" value="Telomerase_RBD"/>
</dbReference>
<dbReference type="InterPro" id="IPR000477">
    <property type="entry name" value="RT_dom"/>
</dbReference>
<evidence type="ECO:0000256" key="12">
    <source>
        <dbReference type="ARBA" id="ARBA00048173"/>
    </source>
</evidence>
<feature type="region of interest" description="Disordered" evidence="14">
    <location>
        <begin position="1"/>
        <end position="22"/>
    </location>
</feature>
<dbReference type="EMBL" id="JAAQHG020000007">
    <property type="protein sequence ID" value="KAL1588330.1"/>
    <property type="molecule type" value="Genomic_DNA"/>
</dbReference>
<dbReference type="GO" id="GO:0046872">
    <property type="term" value="F:metal ion binding"/>
    <property type="evidence" value="ECO:0007669"/>
    <property type="project" value="UniProtKB-KW"/>
</dbReference>
<evidence type="ECO:0000256" key="9">
    <source>
        <dbReference type="ARBA" id="ARBA00022895"/>
    </source>
</evidence>
<reference evidence="16 17" key="1">
    <citation type="journal article" date="2020" name="Microbiol. Resour. Announc.">
        <title>Draft Genome Sequence of a Cladosporium Species Isolated from the Mesophotic Ascidian Didemnum maculosum.</title>
        <authorList>
            <person name="Gioti A."/>
            <person name="Siaperas R."/>
            <person name="Nikolaivits E."/>
            <person name="Le Goff G."/>
            <person name="Ouazzani J."/>
            <person name="Kotoulas G."/>
            <person name="Topakas E."/>
        </authorList>
    </citation>
    <scope>NUCLEOTIDE SEQUENCE [LARGE SCALE GENOMIC DNA]</scope>
    <source>
        <strain evidence="16 17">TM138-S3</strain>
    </source>
</reference>
<evidence type="ECO:0000256" key="4">
    <source>
        <dbReference type="ARBA" id="ARBA00022454"/>
    </source>
</evidence>
<comment type="subcellular location">
    <subcellularLocation>
        <location evidence="13">Nucleus</location>
    </subcellularLocation>
    <subcellularLocation>
        <location evidence="13">Chromosome</location>
        <location evidence="13">Telomere</location>
    </subcellularLocation>
</comment>
<dbReference type="GO" id="GO:0070034">
    <property type="term" value="F:telomerase RNA binding"/>
    <property type="evidence" value="ECO:0007669"/>
    <property type="project" value="TreeGrafter"/>
</dbReference>
<dbReference type="EC" id="2.7.7.49" evidence="2 13"/>
<dbReference type="PANTHER" id="PTHR12066">
    <property type="entry name" value="TELOMERASE REVERSE TRANSCRIPTASE"/>
    <property type="match status" value="1"/>
</dbReference>
<keyword evidence="17" id="KW-1185">Reference proteome</keyword>
<dbReference type="Pfam" id="PF00078">
    <property type="entry name" value="RVT_1"/>
    <property type="match status" value="1"/>
</dbReference>
<dbReference type="PRINTS" id="PR01365">
    <property type="entry name" value="TELOMERASERT"/>
</dbReference>
<comment type="caution">
    <text evidence="16">The sequence shown here is derived from an EMBL/GenBank/DDBJ whole genome shotgun (WGS) entry which is preliminary data.</text>
</comment>
<dbReference type="PANTHER" id="PTHR12066:SF0">
    <property type="entry name" value="TELOMERASE REVERSE TRANSCRIPTASE"/>
    <property type="match status" value="1"/>
</dbReference>
<evidence type="ECO:0000256" key="14">
    <source>
        <dbReference type="SAM" id="MobiDB-lite"/>
    </source>
</evidence>
<keyword evidence="4 13" id="KW-0158">Chromosome</keyword>
<keyword evidence="5 13" id="KW-0808">Transferase</keyword>
<keyword evidence="6 13" id="KW-0548">Nucleotidyltransferase</keyword>
<dbReference type="Gene3D" id="1.10.132.70">
    <property type="match status" value="1"/>
</dbReference>
<evidence type="ECO:0000259" key="15">
    <source>
        <dbReference type="PROSITE" id="PS50878"/>
    </source>
</evidence>
<dbReference type="SUPFAM" id="SSF56672">
    <property type="entry name" value="DNA/RNA polymerases"/>
    <property type="match status" value="1"/>
</dbReference>